<protein>
    <recommendedName>
        <fullName evidence="5">Lipopolysaccharide biosynthesis protein RfbH</fullName>
    </recommendedName>
</protein>
<gene>
    <name evidence="4" type="ORF">LCGC14_2203720</name>
</gene>
<dbReference type="PIRSF" id="PIRSF000390">
    <property type="entry name" value="PLP_StrS"/>
    <property type="match status" value="1"/>
</dbReference>
<dbReference type="InterPro" id="IPR015424">
    <property type="entry name" value="PyrdxlP-dep_Trfase"/>
</dbReference>
<dbReference type="CDD" id="cd00616">
    <property type="entry name" value="AHBA_syn"/>
    <property type="match status" value="1"/>
</dbReference>
<dbReference type="Gene3D" id="3.40.640.10">
    <property type="entry name" value="Type I PLP-dependent aspartate aminotransferase-like (Major domain)"/>
    <property type="match status" value="1"/>
</dbReference>
<dbReference type="PANTHER" id="PTHR30244:SF34">
    <property type="entry name" value="DTDP-4-AMINO-4,6-DIDEOXYGALACTOSE TRANSAMINASE"/>
    <property type="match status" value="1"/>
</dbReference>
<dbReference type="GO" id="GO:0000271">
    <property type="term" value="P:polysaccharide biosynthetic process"/>
    <property type="evidence" value="ECO:0007669"/>
    <property type="project" value="TreeGrafter"/>
</dbReference>
<name>A0A0F9DG26_9ZZZZ</name>
<evidence type="ECO:0008006" key="5">
    <source>
        <dbReference type="Google" id="ProtNLM"/>
    </source>
</evidence>
<dbReference type="InterPro" id="IPR015421">
    <property type="entry name" value="PyrdxlP-dep_Trfase_major"/>
</dbReference>
<comment type="caution">
    <text evidence="4">The sequence shown here is derived from an EMBL/GenBank/DDBJ whole genome shotgun (WGS) entry which is preliminary data.</text>
</comment>
<organism evidence="4">
    <name type="scientific">marine sediment metagenome</name>
    <dbReference type="NCBI Taxonomy" id="412755"/>
    <lineage>
        <taxon>unclassified sequences</taxon>
        <taxon>metagenomes</taxon>
        <taxon>ecological metagenomes</taxon>
    </lineage>
</organism>
<dbReference type="InterPro" id="IPR015422">
    <property type="entry name" value="PyrdxlP-dep_Trfase_small"/>
</dbReference>
<dbReference type="NCBIfam" id="NF011936">
    <property type="entry name" value="PRK15407.1"/>
    <property type="match status" value="1"/>
</dbReference>
<evidence type="ECO:0000256" key="1">
    <source>
        <dbReference type="ARBA" id="ARBA00001933"/>
    </source>
</evidence>
<accession>A0A0F9DG26</accession>
<dbReference type="AlphaFoldDB" id="A0A0F9DG26"/>
<feature type="non-terminal residue" evidence="4">
    <location>
        <position position="1"/>
    </location>
</feature>
<dbReference type="FunFam" id="3.40.640.10:FF:000079">
    <property type="entry name" value="LPS biosynthesis protein"/>
    <property type="match status" value="1"/>
</dbReference>
<dbReference type="PANTHER" id="PTHR30244">
    <property type="entry name" value="TRANSAMINASE"/>
    <property type="match status" value="1"/>
</dbReference>
<proteinExistence type="inferred from homology"/>
<sequence>IALTSQKLDNERRVKPGDEIITVAAGFPTTIFPIIQARGVPVFVDIELDTYNIETKELDNALSNKTKAVILAHTLGNPFDIDKVKQFCDKNKLWLIEDNCDALGSKYYNKYTGTFGDISTYSFYPAHHITMGEGGALITNNLKLHKIIKSLREWGRDCWCDPGKDNTCNKRFDWHLGTLPYGYDHKFTYSEFGYNLKITDMQAAIGLAQLRKLPQFIKARKNNHKRLFEGLKHLKDKIILPKTQPNSDPSWFGFLLTLKDGNRLSRTEIMRKLDERKIQSRLLFAGNIIRQPVFNNMRESKKDFKVIGDLINTDKVMNDSFWVGVYPGMNDEKIDYMISQINELLK</sequence>
<dbReference type="EMBL" id="LAZR01029095">
    <property type="protein sequence ID" value="KKL60599.1"/>
    <property type="molecule type" value="Genomic_DNA"/>
</dbReference>
<dbReference type="SUPFAM" id="SSF53383">
    <property type="entry name" value="PLP-dependent transferases"/>
    <property type="match status" value="1"/>
</dbReference>
<dbReference type="GO" id="GO:0008483">
    <property type="term" value="F:transaminase activity"/>
    <property type="evidence" value="ECO:0007669"/>
    <property type="project" value="TreeGrafter"/>
</dbReference>
<dbReference type="Pfam" id="PF01041">
    <property type="entry name" value="DegT_DnrJ_EryC1"/>
    <property type="match status" value="1"/>
</dbReference>
<keyword evidence="2" id="KW-0663">Pyridoxal phosphate</keyword>
<comment type="similarity">
    <text evidence="3">Belongs to the DegT/DnrJ/EryC1 family.</text>
</comment>
<dbReference type="GO" id="GO:0030170">
    <property type="term" value="F:pyridoxal phosphate binding"/>
    <property type="evidence" value="ECO:0007669"/>
    <property type="project" value="TreeGrafter"/>
</dbReference>
<comment type="cofactor">
    <cofactor evidence="1">
        <name>pyridoxal 5'-phosphate</name>
        <dbReference type="ChEBI" id="CHEBI:597326"/>
    </cofactor>
</comment>
<evidence type="ECO:0000313" key="4">
    <source>
        <dbReference type="EMBL" id="KKL60599.1"/>
    </source>
</evidence>
<dbReference type="Gene3D" id="3.90.1150.10">
    <property type="entry name" value="Aspartate Aminotransferase, domain 1"/>
    <property type="match status" value="1"/>
</dbReference>
<reference evidence="4" key="1">
    <citation type="journal article" date="2015" name="Nature">
        <title>Complex archaea that bridge the gap between prokaryotes and eukaryotes.</title>
        <authorList>
            <person name="Spang A."/>
            <person name="Saw J.H."/>
            <person name="Jorgensen S.L."/>
            <person name="Zaremba-Niedzwiedzka K."/>
            <person name="Martijn J."/>
            <person name="Lind A.E."/>
            <person name="van Eijk R."/>
            <person name="Schleper C."/>
            <person name="Guy L."/>
            <person name="Ettema T.J."/>
        </authorList>
    </citation>
    <scope>NUCLEOTIDE SEQUENCE</scope>
</reference>
<evidence type="ECO:0000256" key="2">
    <source>
        <dbReference type="ARBA" id="ARBA00022898"/>
    </source>
</evidence>
<dbReference type="InterPro" id="IPR000653">
    <property type="entry name" value="DegT/StrS_aminotransferase"/>
</dbReference>
<evidence type="ECO:0000256" key="3">
    <source>
        <dbReference type="ARBA" id="ARBA00037999"/>
    </source>
</evidence>